<gene>
    <name evidence="1" type="ORF">MKW98_016240</name>
</gene>
<reference evidence="1" key="1">
    <citation type="submission" date="2022-04" db="EMBL/GenBank/DDBJ databases">
        <title>A functionally conserved STORR gene fusion in Papaver species that diverged 16.8 million years ago.</title>
        <authorList>
            <person name="Catania T."/>
        </authorList>
    </citation>
    <scope>NUCLEOTIDE SEQUENCE</scope>
    <source>
        <strain evidence="1">S-188037</strain>
    </source>
</reference>
<dbReference type="AlphaFoldDB" id="A0AAD4SH94"/>
<dbReference type="Proteomes" id="UP001202328">
    <property type="component" value="Unassembled WGS sequence"/>
</dbReference>
<organism evidence="1 2">
    <name type="scientific">Papaver atlanticum</name>
    <dbReference type="NCBI Taxonomy" id="357466"/>
    <lineage>
        <taxon>Eukaryota</taxon>
        <taxon>Viridiplantae</taxon>
        <taxon>Streptophyta</taxon>
        <taxon>Embryophyta</taxon>
        <taxon>Tracheophyta</taxon>
        <taxon>Spermatophyta</taxon>
        <taxon>Magnoliopsida</taxon>
        <taxon>Ranunculales</taxon>
        <taxon>Papaveraceae</taxon>
        <taxon>Papaveroideae</taxon>
        <taxon>Papaver</taxon>
    </lineage>
</organism>
<name>A0AAD4SH94_9MAGN</name>
<dbReference type="EMBL" id="JAJJMB010010581">
    <property type="protein sequence ID" value="KAI3907596.1"/>
    <property type="molecule type" value="Genomic_DNA"/>
</dbReference>
<sequence length="124" mass="12481">MYLMAETTGKSCCGDNKCGEGASLSITEVKTDGVICNCGEGWSCIITKTEGPDAGKVFLECGEGCSCEIGSSTTSSGKCTITKGMTGASCKCGEGWSCEIIKTEGPNVGKAFAECGDGGCVTVA</sequence>
<keyword evidence="2" id="KW-1185">Reference proteome</keyword>
<evidence type="ECO:0000313" key="2">
    <source>
        <dbReference type="Proteomes" id="UP001202328"/>
    </source>
</evidence>
<accession>A0AAD4SH94</accession>
<evidence type="ECO:0000313" key="1">
    <source>
        <dbReference type="EMBL" id="KAI3907596.1"/>
    </source>
</evidence>
<proteinExistence type="predicted"/>
<comment type="caution">
    <text evidence="1">The sequence shown here is derived from an EMBL/GenBank/DDBJ whole genome shotgun (WGS) entry which is preliminary data.</text>
</comment>
<protein>
    <submittedName>
        <fullName evidence="1">Uncharacterized protein</fullName>
    </submittedName>
</protein>